<evidence type="ECO:0000256" key="1">
    <source>
        <dbReference type="SAM" id="MobiDB-lite"/>
    </source>
</evidence>
<name>A0A0A8ZUM5_ARUDO</name>
<sequence>MARMAAPPAVSVGGSSRVAGSSRSELCSSTANTTRAYARELGRRRERRRFRWPDPSSRCR</sequence>
<organism evidence="2">
    <name type="scientific">Arundo donax</name>
    <name type="common">Giant reed</name>
    <name type="synonym">Donax arundinaceus</name>
    <dbReference type="NCBI Taxonomy" id="35708"/>
    <lineage>
        <taxon>Eukaryota</taxon>
        <taxon>Viridiplantae</taxon>
        <taxon>Streptophyta</taxon>
        <taxon>Embryophyta</taxon>
        <taxon>Tracheophyta</taxon>
        <taxon>Spermatophyta</taxon>
        <taxon>Magnoliopsida</taxon>
        <taxon>Liliopsida</taxon>
        <taxon>Poales</taxon>
        <taxon>Poaceae</taxon>
        <taxon>PACMAD clade</taxon>
        <taxon>Arundinoideae</taxon>
        <taxon>Arundineae</taxon>
        <taxon>Arundo</taxon>
    </lineage>
</organism>
<feature type="region of interest" description="Disordered" evidence="1">
    <location>
        <begin position="1"/>
        <end position="31"/>
    </location>
</feature>
<feature type="compositionally biased region" description="Low complexity" evidence="1">
    <location>
        <begin position="9"/>
        <end position="24"/>
    </location>
</feature>
<reference evidence="2" key="1">
    <citation type="submission" date="2014-09" db="EMBL/GenBank/DDBJ databases">
        <authorList>
            <person name="Magalhaes I.L.F."/>
            <person name="Oliveira U."/>
            <person name="Santos F.R."/>
            <person name="Vidigal T.H.D.A."/>
            <person name="Brescovit A.D."/>
            <person name="Santos A.J."/>
        </authorList>
    </citation>
    <scope>NUCLEOTIDE SEQUENCE</scope>
    <source>
        <tissue evidence="2">Shoot tissue taken approximately 20 cm above the soil surface</tissue>
    </source>
</reference>
<dbReference type="EMBL" id="GBRH01257415">
    <property type="protein sequence ID" value="JAD40480.1"/>
    <property type="molecule type" value="Transcribed_RNA"/>
</dbReference>
<proteinExistence type="predicted"/>
<evidence type="ECO:0000313" key="2">
    <source>
        <dbReference type="EMBL" id="JAD40480.1"/>
    </source>
</evidence>
<accession>A0A0A8ZUM5</accession>
<dbReference type="AlphaFoldDB" id="A0A0A8ZUM5"/>
<protein>
    <submittedName>
        <fullName evidence="2">Uncharacterized protein</fullName>
    </submittedName>
</protein>
<reference evidence="2" key="2">
    <citation type="journal article" date="2015" name="Data Brief">
        <title>Shoot transcriptome of the giant reed, Arundo donax.</title>
        <authorList>
            <person name="Barrero R.A."/>
            <person name="Guerrero F.D."/>
            <person name="Moolhuijzen P."/>
            <person name="Goolsby J.A."/>
            <person name="Tidwell J."/>
            <person name="Bellgard S.E."/>
            <person name="Bellgard M.I."/>
        </authorList>
    </citation>
    <scope>NUCLEOTIDE SEQUENCE</scope>
    <source>
        <tissue evidence="2">Shoot tissue taken approximately 20 cm above the soil surface</tissue>
    </source>
</reference>